<dbReference type="PROSITE" id="PS50862">
    <property type="entry name" value="AA_TRNA_LIGASE_II"/>
    <property type="match status" value="1"/>
</dbReference>
<dbReference type="GO" id="GO:0006427">
    <property type="term" value="P:histidyl-tRNA aminoacylation"/>
    <property type="evidence" value="ECO:0007669"/>
    <property type="project" value="UniProtKB-UniRule"/>
</dbReference>
<dbReference type="Gene3D" id="3.30.930.10">
    <property type="entry name" value="Bira Bifunctional Protein, Domain 2"/>
    <property type="match status" value="1"/>
</dbReference>
<comment type="catalytic activity">
    <reaction evidence="10 11">
        <text>tRNA(His) + L-histidine + ATP = L-histidyl-tRNA(His) + AMP + diphosphate + H(+)</text>
        <dbReference type="Rhea" id="RHEA:17313"/>
        <dbReference type="Rhea" id="RHEA-COMP:9665"/>
        <dbReference type="Rhea" id="RHEA-COMP:9689"/>
        <dbReference type="ChEBI" id="CHEBI:15378"/>
        <dbReference type="ChEBI" id="CHEBI:30616"/>
        <dbReference type="ChEBI" id="CHEBI:33019"/>
        <dbReference type="ChEBI" id="CHEBI:57595"/>
        <dbReference type="ChEBI" id="CHEBI:78442"/>
        <dbReference type="ChEBI" id="CHEBI:78527"/>
        <dbReference type="ChEBI" id="CHEBI:456215"/>
        <dbReference type="EC" id="6.1.1.21"/>
    </reaction>
</comment>
<evidence type="ECO:0000256" key="5">
    <source>
        <dbReference type="ARBA" id="ARBA00022598"/>
    </source>
</evidence>
<dbReference type="InterPro" id="IPR004516">
    <property type="entry name" value="HisRS/HisZ"/>
</dbReference>
<gene>
    <name evidence="11" type="primary">hisS</name>
    <name evidence="14" type="ORF">CYJ57_02385</name>
</gene>
<evidence type="ECO:0000259" key="13">
    <source>
        <dbReference type="PROSITE" id="PS50862"/>
    </source>
</evidence>
<evidence type="ECO:0000313" key="15">
    <source>
        <dbReference type="Proteomes" id="UP000234384"/>
    </source>
</evidence>
<evidence type="ECO:0000256" key="3">
    <source>
        <dbReference type="ARBA" id="ARBA00011738"/>
    </source>
</evidence>
<evidence type="ECO:0000256" key="4">
    <source>
        <dbReference type="ARBA" id="ARBA00022490"/>
    </source>
</evidence>
<keyword evidence="7 11" id="KW-0067">ATP-binding</keyword>
<dbReference type="OrthoDB" id="9800814at2"/>
<evidence type="ECO:0000256" key="9">
    <source>
        <dbReference type="ARBA" id="ARBA00023146"/>
    </source>
</evidence>
<dbReference type="InterPro" id="IPR045864">
    <property type="entry name" value="aa-tRNA-synth_II/BPL/LPL"/>
</dbReference>
<dbReference type="GO" id="GO:0004821">
    <property type="term" value="F:histidine-tRNA ligase activity"/>
    <property type="evidence" value="ECO:0007669"/>
    <property type="project" value="UniProtKB-UniRule"/>
</dbReference>
<evidence type="ECO:0000256" key="8">
    <source>
        <dbReference type="ARBA" id="ARBA00022917"/>
    </source>
</evidence>
<evidence type="ECO:0000256" key="1">
    <source>
        <dbReference type="ARBA" id="ARBA00004496"/>
    </source>
</evidence>
<dbReference type="InterPro" id="IPR036621">
    <property type="entry name" value="Anticodon-bd_dom_sf"/>
</dbReference>
<keyword evidence="5 11" id="KW-0436">Ligase</keyword>
<dbReference type="SUPFAM" id="SSF55681">
    <property type="entry name" value="Class II aaRS and biotin synthetases"/>
    <property type="match status" value="1"/>
</dbReference>
<keyword evidence="9 11" id="KW-0030">Aminoacyl-tRNA synthetase</keyword>
<dbReference type="AlphaFoldDB" id="A0A2I1K3T5"/>
<dbReference type="Gene3D" id="3.40.50.800">
    <property type="entry name" value="Anticodon-binding domain"/>
    <property type="match status" value="1"/>
</dbReference>
<evidence type="ECO:0000256" key="11">
    <source>
        <dbReference type="HAMAP-Rule" id="MF_00127"/>
    </source>
</evidence>
<feature type="binding site" evidence="12">
    <location>
        <begin position="262"/>
        <end position="263"/>
    </location>
    <ligand>
        <name>L-histidine</name>
        <dbReference type="ChEBI" id="CHEBI:57595"/>
    </ligand>
</feature>
<dbReference type="EMBL" id="PKHE01000004">
    <property type="protein sequence ID" value="PKY90301.1"/>
    <property type="molecule type" value="Genomic_DNA"/>
</dbReference>
<dbReference type="PIRSF" id="PIRSF001549">
    <property type="entry name" value="His-tRNA_synth"/>
    <property type="match status" value="1"/>
</dbReference>
<evidence type="ECO:0000256" key="10">
    <source>
        <dbReference type="ARBA" id="ARBA00047639"/>
    </source>
</evidence>
<dbReference type="GO" id="GO:0005524">
    <property type="term" value="F:ATP binding"/>
    <property type="evidence" value="ECO:0007669"/>
    <property type="project" value="UniProtKB-UniRule"/>
</dbReference>
<feature type="binding site" evidence="12">
    <location>
        <position position="127"/>
    </location>
    <ligand>
        <name>L-histidine</name>
        <dbReference type="ChEBI" id="CHEBI:57595"/>
    </ligand>
</feature>
<name>A0A2I1K3T5_9LACT</name>
<dbReference type="HAMAP" id="MF_00127">
    <property type="entry name" value="His_tRNA_synth"/>
    <property type="match status" value="1"/>
</dbReference>
<keyword evidence="4 11" id="KW-0963">Cytoplasm</keyword>
<dbReference type="GO" id="GO:0005737">
    <property type="term" value="C:cytoplasm"/>
    <property type="evidence" value="ECO:0007669"/>
    <property type="project" value="UniProtKB-SubCell"/>
</dbReference>
<dbReference type="SUPFAM" id="SSF52954">
    <property type="entry name" value="Class II aaRS ABD-related"/>
    <property type="match status" value="1"/>
</dbReference>
<comment type="subunit">
    <text evidence="3 11">Homodimer.</text>
</comment>
<dbReference type="Pfam" id="PF03129">
    <property type="entry name" value="HGTP_anticodon"/>
    <property type="match status" value="1"/>
</dbReference>
<dbReference type="InterPro" id="IPR041715">
    <property type="entry name" value="HisRS-like_core"/>
</dbReference>
<comment type="caution">
    <text evidence="14">The sequence shown here is derived from an EMBL/GenBank/DDBJ whole genome shotgun (WGS) entry which is preliminary data.</text>
</comment>
<evidence type="ECO:0000256" key="12">
    <source>
        <dbReference type="PIRSR" id="PIRSR001549-1"/>
    </source>
</evidence>
<accession>A0A2I1K3T5</accession>
<protein>
    <recommendedName>
        <fullName evidence="11">Histidine--tRNA ligase</fullName>
        <ecNumber evidence="11">6.1.1.21</ecNumber>
    </recommendedName>
    <alternativeName>
        <fullName evidence="11">Histidyl-tRNA synthetase</fullName>
        <shortName evidence="11">HisRS</shortName>
    </alternativeName>
</protein>
<feature type="binding site" evidence="12">
    <location>
        <begin position="80"/>
        <end position="82"/>
    </location>
    <ligand>
        <name>L-histidine</name>
        <dbReference type="ChEBI" id="CHEBI:57595"/>
    </ligand>
</feature>
<dbReference type="NCBIfam" id="TIGR00442">
    <property type="entry name" value="hisS"/>
    <property type="match status" value="1"/>
</dbReference>
<feature type="binding site" evidence="12">
    <location>
        <position position="258"/>
    </location>
    <ligand>
        <name>L-histidine</name>
        <dbReference type="ChEBI" id="CHEBI:57595"/>
    </ligand>
</feature>
<evidence type="ECO:0000256" key="2">
    <source>
        <dbReference type="ARBA" id="ARBA00008226"/>
    </source>
</evidence>
<dbReference type="Proteomes" id="UP000234384">
    <property type="component" value="Unassembled WGS sequence"/>
</dbReference>
<sequence length="439" mass="50324">MIKKPKGTEDILPSEIYIWQYVEDTARNVFESYNFEEIRTPIFEDYELFQRGVGDETDMVSKEMYDFEDKGGRRIALRPEGTASICRAFVQHKLFGPEYPKPYKLYYTGPMFRYERPQAGRQRQFNQMGVEVLGTDNCAMDVEVMAMAWDLFEELGLTNIKLVINTIGHPEERRQFIDALIEYLTPHQEELSEDSRRRLETNPLRILDSKDAKDQQLLVKAPKISDYLSQESLDNFQKVQSMLEALEIPYEVDPLLVRGIDYYQDTIFEMMVEDDSIGSQSTICGGGRYDGLVEELGGPSTPGFGFGIGLERLILLLKDQKVAVPENEAVDVFVICMGETIDAMAMEIIQAARQAGLKADRDYMGRSMKSQFKTVDRLKAKTVIVLGEDEVQSQSFTLKNTETQKQISVNLSDWLTQPDVFFRQITMDTSVIDNYFKGE</sequence>
<evidence type="ECO:0000256" key="7">
    <source>
        <dbReference type="ARBA" id="ARBA00022840"/>
    </source>
</evidence>
<dbReference type="InterPro" id="IPR006195">
    <property type="entry name" value="aa-tRNA-synth_II"/>
</dbReference>
<dbReference type="Pfam" id="PF13393">
    <property type="entry name" value="tRNA-synt_His"/>
    <property type="match status" value="1"/>
</dbReference>
<dbReference type="InterPro" id="IPR004154">
    <property type="entry name" value="Anticodon-bd"/>
</dbReference>
<feature type="domain" description="Aminoacyl-transfer RNA synthetases class-II family profile" evidence="13">
    <location>
        <begin position="7"/>
        <end position="325"/>
    </location>
</feature>
<dbReference type="PANTHER" id="PTHR43707">
    <property type="entry name" value="HISTIDYL-TRNA SYNTHETASE"/>
    <property type="match status" value="1"/>
</dbReference>
<dbReference type="CDD" id="cd00773">
    <property type="entry name" value="HisRS-like_core"/>
    <property type="match status" value="1"/>
</dbReference>
<dbReference type="FunFam" id="3.30.930.10:FF:000005">
    <property type="entry name" value="Histidine--tRNA ligase"/>
    <property type="match status" value="1"/>
</dbReference>
<evidence type="ECO:0000313" key="14">
    <source>
        <dbReference type="EMBL" id="PKY90301.1"/>
    </source>
</evidence>
<dbReference type="GO" id="GO:0016740">
    <property type="term" value="F:transferase activity"/>
    <property type="evidence" value="ECO:0007669"/>
    <property type="project" value="UniProtKB-ARBA"/>
</dbReference>
<comment type="similarity">
    <text evidence="2 11">Belongs to the class-II aminoacyl-tRNA synthetase family.</text>
</comment>
<dbReference type="CDD" id="cd00859">
    <property type="entry name" value="HisRS_anticodon"/>
    <property type="match status" value="1"/>
</dbReference>
<feature type="binding site" evidence="12">
    <location>
        <position position="113"/>
    </location>
    <ligand>
        <name>L-histidine</name>
        <dbReference type="ChEBI" id="CHEBI:57595"/>
    </ligand>
</feature>
<dbReference type="GO" id="GO:0140096">
    <property type="term" value="F:catalytic activity, acting on a protein"/>
    <property type="evidence" value="ECO:0007669"/>
    <property type="project" value="UniProtKB-ARBA"/>
</dbReference>
<keyword evidence="6 11" id="KW-0547">Nucleotide-binding</keyword>
<proteinExistence type="inferred from homology"/>
<dbReference type="InterPro" id="IPR015807">
    <property type="entry name" value="His-tRNA-ligase"/>
</dbReference>
<organism evidence="14 15">
    <name type="scientific">Falseniella ignava</name>
    <dbReference type="NCBI Taxonomy" id="137730"/>
    <lineage>
        <taxon>Bacteria</taxon>
        <taxon>Bacillati</taxon>
        <taxon>Bacillota</taxon>
        <taxon>Bacilli</taxon>
        <taxon>Lactobacillales</taxon>
        <taxon>Aerococcaceae</taxon>
        <taxon>Falseniella</taxon>
    </lineage>
</organism>
<reference evidence="14 15" key="1">
    <citation type="submission" date="2017-12" db="EMBL/GenBank/DDBJ databases">
        <title>Phylogenetic diversity of female urinary microbiome.</title>
        <authorList>
            <person name="Thomas-White K."/>
            <person name="Wolfe A.J."/>
        </authorList>
    </citation>
    <scope>NUCLEOTIDE SEQUENCE [LARGE SCALE GENOMIC DNA]</scope>
    <source>
        <strain evidence="14 15">UMB0898</strain>
    </source>
</reference>
<comment type="subcellular location">
    <subcellularLocation>
        <location evidence="1 11">Cytoplasm</location>
    </subcellularLocation>
</comment>
<keyword evidence="8 11" id="KW-0648">Protein biosynthesis</keyword>
<feature type="binding site" evidence="12">
    <location>
        <position position="131"/>
    </location>
    <ligand>
        <name>L-histidine</name>
        <dbReference type="ChEBI" id="CHEBI:57595"/>
    </ligand>
</feature>
<dbReference type="EC" id="6.1.1.21" evidence="11"/>
<dbReference type="PANTHER" id="PTHR43707:SF1">
    <property type="entry name" value="HISTIDINE--TRNA LIGASE, MITOCHONDRIAL-RELATED"/>
    <property type="match status" value="1"/>
</dbReference>
<dbReference type="RefSeq" id="WP_101953928.1">
    <property type="nucleotide sequence ID" value="NZ_PKHE01000004.1"/>
</dbReference>
<dbReference type="InterPro" id="IPR033656">
    <property type="entry name" value="HisRS_anticodon"/>
</dbReference>
<evidence type="ECO:0000256" key="6">
    <source>
        <dbReference type="ARBA" id="ARBA00022741"/>
    </source>
</evidence>